<keyword evidence="10" id="KW-1185">Reference proteome</keyword>
<feature type="transmembrane region" description="Helical" evidence="7">
    <location>
        <begin position="152"/>
        <end position="172"/>
    </location>
</feature>
<dbReference type="OrthoDB" id="9799821at2"/>
<feature type="transmembrane region" description="Helical" evidence="7">
    <location>
        <begin position="250"/>
        <end position="269"/>
    </location>
</feature>
<reference evidence="10" key="1">
    <citation type="submission" date="2016-10" db="EMBL/GenBank/DDBJ databases">
        <authorList>
            <person name="Varghese N."/>
            <person name="Submissions S."/>
        </authorList>
    </citation>
    <scope>NUCLEOTIDE SEQUENCE [LARGE SCALE GENOMIC DNA]</scope>
    <source>
        <strain evidence="10">DSM 8344</strain>
    </source>
</reference>
<accession>A0A1G8J9T2</accession>
<evidence type="ECO:0000256" key="4">
    <source>
        <dbReference type="ARBA" id="ARBA00022692"/>
    </source>
</evidence>
<dbReference type="InterPro" id="IPR000620">
    <property type="entry name" value="EamA_dom"/>
</dbReference>
<dbReference type="Proteomes" id="UP000198656">
    <property type="component" value="Unassembled WGS sequence"/>
</dbReference>
<feature type="transmembrane region" description="Helical" evidence="7">
    <location>
        <begin position="95"/>
        <end position="115"/>
    </location>
</feature>
<evidence type="ECO:0000256" key="6">
    <source>
        <dbReference type="ARBA" id="ARBA00023136"/>
    </source>
</evidence>
<evidence type="ECO:0000256" key="3">
    <source>
        <dbReference type="ARBA" id="ARBA00022475"/>
    </source>
</evidence>
<keyword evidence="4 7" id="KW-0812">Transmembrane</keyword>
<evidence type="ECO:0000256" key="7">
    <source>
        <dbReference type="SAM" id="Phobius"/>
    </source>
</evidence>
<feature type="transmembrane region" description="Helical" evidence="7">
    <location>
        <begin position="275"/>
        <end position="292"/>
    </location>
</feature>
<dbReference type="RefSeq" id="WP_092335413.1">
    <property type="nucleotide sequence ID" value="NZ_FNCP01000032.1"/>
</dbReference>
<feature type="domain" description="EamA" evidence="8">
    <location>
        <begin position="155"/>
        <end position="292"/>
    </location>
</feature>
<comment type="subcellular location">
    <subcellularLocation>
        <location evidence="1">Cell membrane</location>
        <topology evidence="1">Multi-pass membrane protein</topology>
    </subcellularLocation>
</comment>
<feature type="transmembrane region" description="Helical" evidence="7">
    <location>
        <begin position="184"/>
        <end position="205"/>
    </location>
</feature>
<dbReference type="PANTHER" id="PTHR32322">
    <property type="entry name" value="INNER MEMBRANE TRANSPORTER"/>
    <property type="match status" value="1"/>
</dbReference>
<dbReference type="AlphaFoldDB" id="A0A1G8J9T2"/>
<sequence>MSDKQVRLLMVLTSLLWSGAFITGKFSIQDFPPYALTFFRFLFALPFIFTILYIKEPKNLFPRGKQWPALLLLGFVGTFCYHVLFFTSLSYTTAINSSLIGAINPMVTTLLAAMFFSERLTFYRVLGIFLSFSGVFLFITNGDWQIISQFQVNHGDFLMLLGVFCFSTYSLLSRRYMKQYNISPFMITAYTFLICVIISFPFVLWENPATYLSTATARGWLSILYMSVFASVLGYLFQSIAIQRIGASRTAVFINLVPIFTIIQSVTILGESITLIKLMCAAIVITGVYLATRPDTRTNILNLPNKVA</sequence>
<keyword evidence="5 7" id="KW-1133">Transmembrane helix</keyword>
<dbReference type="GO" id="GO:0005886">
    <property type="term" value="C:plasma membrane"/>
    <property type="evidence" value="ECO:0007669"/>
    <property type="project" value="UniProtKB-SubCell"/>
</dbReference>
<keyword evidence="3" id="KW-1003">Cell membrane</keyword>
<evidence type="ECO:0000313" key="10">
    <source>
        <dbReference type="Proteomes" id="UP000198656"/>
    </source>
</evidence>
<dbReference type="Pfam" id="PF00892">
    <property type="entry name" value="EamA"/>
    <property type="match status" value="2"/>
</dbReference>
<comment type="similarity">
    <text evidence="2">Belongs to the EamA transporter family.</text>
</comment>
<feature type="transmembrane region" description="Helical" evidence="7">
    <location>
        <begin position="122"/>
        <end position="140"/>
    </location>
</feature>
<organism evidence="9 10">
    <name type="scientific">Desulfosporosinus hippei DSM 8344</name>
    <dbReference type="NCBI Taxonomy" id="1121419"/>
    <lineage>
        <taxon>Bacteria</taxon>
        <taxon>Bacillati</taxon>
        <taxon>Bacillota</taxon>
        <taxon>Clostridia</taxon>
        <taxon>Eubacteriales</taxon>
        <taxon>Desulfitobacteriaceae</taxon>
        <taxon>Desulfosporosinus</taxon>
    </lineage>
</organism>
<protein>
    <submittedName>
        <fullName evidence="9">Permease of the drug/metabolite transporter (DMT) superfamily</fullName>
    </submittedName>
</protein>
<dbReference type="EMBL" id="FNCP01000032">
    <property type="protein sequence ID" value="SDI28005.1"/>
    <property type="molecule type" value="Genomic_DNA"/>
</dbReference>
<evidence type="ECO:0000259" key="8">
    <source>
        <dbReference type="Pfam" id="PF00892"/>
    </source>
</evidence>
<evidence type="ECO:0000313" key="9">
    <source>
        <dbReference type="EMBL" id="SDI28005.1"/>
    </source>
</evidence>
<dbReference type="InterPro" id="IPR050638">
    <property type="entry name" value="AA-Vitamin_Transporters"/>
</dbReference>
<name>A0A1G8J9T2_9FIRM</name>
<feature type="transmembrane region" description="Helical" evidence="7">
    <location>
        <begin position="217"/>
        <end position="238"/>
    </location>
</feature>
<feature type="transmembrane region" description="Helical" evidence="7">
    <location>
        <begin position="67"/>
        <end position="89"/>
    </location>
</feature>
<feature type="transmembrane region" description="Helical" evidence="7">
    <location>
        <begin position="34"/>
        <end position="55"/>
    </location>
</feature>
<proteinExistence type="inferred from homology"/>
<keyword evidence="6 7" id="KW-0472">Membrane</keyword>
<gene>
    <name evidence="9" type="ORF">SAMN05443529_1325</name>
</gene>
<dbReference type="STRING" id="1121419.SAMN05443529_1325"/>
<feature type="domain" description="EamA" evidence="8">
    <location>
        <begin position="8"/>
        <end position="139"/>
    </location>
</feature>
<dbReference type="InterPro" id="IPR037185">
    <property type="entry name" value="EmrE-like"/>
</dbReference>
<evidence type="ECO:0000256" key="2">
    <source>
        <dbReference type="ARBA" id="ARBA00007362"/>
    </source>
</evidence>
<dbReference type="PANTHER" id="PTHR32322:SF18">
    <property type="entry name" value="S-ADENOSYLMETHIONINE_S-ADENOSYLHOMOCYSTEINE TRANSPORTER"/>
    <property type="match status" value="1"/>
</dbReference>
<evidence type="ECO:0000256" key="5">
    <source>
        <dbReference type="ARBA" id="ARBA00022989"/>
    </source>
</evidence>
<dbReference type="SUPFAM" id="SSF103481">
    <property type="entry name" value="Multidrug resistance efflux transporter EmrE"/>
    <property type="match status" value="2"/>
</dbReference>
<evidence type="ECO:0000256" key="1">
    <source>
        <dbReference type="ARBA" id="ARBA00004651"/>
    </source>
</evidence>